<evidence type="ECO:0000313" key="6">
    <source>
        <dbReference type="Proteomes" id="UP000317778"/>
    </source>
</evidence>
<protein>
    <recommendedName>
        <fullName evidence="4">HD domain-containing protein</fullName>
    </recommendedName>
</protein>
<evidence type="ECO:0000259" key="4">
    <source>
        <dbReference type="PROSITE" id="PS51831"/>
    </source>
</evidence>
<dbReference type="PROSITE" id="PS51831">
    <property type="entry name" value="HD"/>
    <property type="match status" value="1"/>
</dbReference>
<dbReference type="InterPro" id="IPR052722">
    <property type="entry name" value="PgpH_phosphodiesterase"/>
</dbReference>
<dbReference type="PANTHER" id="PTHR36442:SF1">
    <property type="entry name" value="CYCLIC-DI-AMP PHOSPHODIESTERASE PGPH"/>
    <property type="match status" value="1"/>
</dbReference>
<feature type="region of interest" description="Disordered" evidence="1">
    <location>
        <begin position="677"/>
        <end position="702"/>
    </location>
</feature>
<accession>A0A532UZW6</accession>
<dbReference type="NCBIfam" id="TIGR00277">
    <property type="entry name" value="HDIG"/>
    <property type="match status" value="1"/>
</dbReference>
<feature type="transmembrane region" description="Helical" evidence="2">
    <location>
        <begin position="384"/>
        <end position="404"/>
    </location>
</feature>
<feature type="transmembrane region" description="Helical" evidence="2">
    <location>
        <begin position="269"/>
        <end position="286"/>
    </location>
</feature>
<name>A0A532UZW6_UNCT6</name>
<organism evidence="5 6">
    <name type="scientific">candidate division TA06 bacterium B3_TA06</name>
    <dbReference type="NCBI Taxonomy" id="2012487"/>
    <lineage>
        <taxon>Bacteria</taxon>
        <taxon>Bacteria division TA06</taxon>
    </lineage>
</organism>
<dbReference type="PANTHER" id="PTHR36442">
    <property type="entry name" value="CYCLIC-DI-AMP PHOSPHODIESTERASE PGPH"/>
    <property type="match status" value="1"/>
</dbReference>
<feature type="transmembrane region" description="Helical" evidence="2">
    <location>
        <begin position="324"/>
        <end position="353"/>
    </location>
</feature>
<dbReference type="AlphaFoldDB" id="A0A532UZW6"/>
<sequence>MRRKNPPRLLLAASAIAVLATLNLAPLLSPPPKMEYADGDVVEKDLYAPISFPLPKDSTRLVAEQDSAAAGILPILALKEEVETQWRQTLRDLRTSDSIASELHLEKRELLSSKLLASADSVVEVISSQGYFREKEDLAARKVVVLMGEVEIGESLDNILGFWDADTLIENSARRHFTADKQRAALLTDILRRIVLPNPNLVYDSEETEARREAARNRVSPYEGFVERGELIVEANSRIDPLTLKKIAALNAEIEGNWRLKIQLFIRQNLLFILILLGLGLCLYLLRREPEVREFLYVTTLLVLGLAASLILRRFSIWWFVPTGFVALAVAMFLGPLEGILLAGITSVLIYLPWQTEPEYLLYALLSGFGALLALPLMHRRIGFVASFGFILGGGIIARGIFILTKVNFSLRELPVLGLEVGINSAINFAFLAAAFFAAERLFGFTSTLTLAELADLNKPLLKELSLKATGTYHHSVLVGSLAERAARVIGANPALVLASGYYHDIGKTAKPQYFIENQLDEENPHDGLKPRMSALILANHVKKGLVMAGRYRLPRPIRDIVAQHHGTTRMEYFYRKHLETKDAESVPEEVFRYPGPKPQTKEAALVMLADSVEAAVRAHGFTDRDDLERFIKEIINDKVADGQLDECHFTTSDIHEVRKVFTSTLIGIFHPRIRYEKKNNATSHKKNSKKSSPAKTRKKRS</sequence>
<dbReference type="InterPro" id="IPR006675">
    <property type="entry name" value="HDIG_dom"/>
</dbReference>
<keyword evidence="2" id="KW-1133">Transmembrane helix</keyword>
<keyword evidence="3" id="KW-0732">Signal</keyword>
<feature type="transmembrane region" description="Helical" evidence="2">
    <location>
        <begin position="295"/>
        <end position="312"/>
    </location>
</feature>
<proteinExistence type="predicted"/>
<feature type="chain" id="PRO_5021984406" description="HD domain-containing protein" evidence="3">
    <location>
        <begin position="26"/>
        <end position="702"/>
    </location>
</feature>
<dbReference type="Proteomes" id="UP000317778">
    <property type="component" value="Unassembled WGS sequence"/>
</dbReference>
<keyword evidence="2" id="KW-0472">Membrane</keyword>
<dbReference type="InterPro" id="IPR003607">
    <property type="entry name" value="HD/PDEase_dom"/>
</dbReference>
<dbReference type="SUPFAM" id="SSF109604">
    <property type="entry name" value="HD-domain/PDEase-like"/>
    <property type="match status" value="1"/>
</dbReference>
<evidence type="ECO:0000256" key="1">
    <source>
        <dbReference type="SAM" id="MobiDB-lite"/>
    </source>
</evidence>
<feature type="signal peptide" evidence="3">
    <location>
        <begin position="1"/>
        <end position="25"/>
    </location>
</feature>
<dbReference type="Pfam" id="PF01966">
    <property type="entry name" value="HD"/>
    <property type="match status" value="1"/>
</dbReference>
<evidence type="ECO:0000313" key="5">
    <source>
        <dbReference type="EMBL" id="TKJ40506.1"/>
    </source>
</evidence>
<evidence type="ECO:0000256" key="2">
    <source>
        <dbReference type="SAM" id="Phobius"/>
    </source>
</evidence>
<gene>
    <name evidence="5" type="ORF">CEE36_09450</name>
</gene>
<dbReference type="Gene3D" id="1.10.3210.10">
    <property type="entry name" value="Hypothetical protein af1432"/>
    <property type="match status" value="1"/>
</dbReference>
<dbReference type="CDD" id="cd00077">
    <property type="entry name" value="HDc"/>
    <property type="match status" value="1"/>
</dbReference>
<keyword evidence="2" id="KW-0812">Transmembrane</keyword>
<feature type="transmembrane region" description="Helical" evidence="2">
    <location>
        <begin position="360"/>
        <end position="378"/>
    </location>
</feature>
<feature type="domain" description="HD" evidence="4">
    <location>
        <begin position="472"/>
        <end position="616"/>
    </location>
</feature>
<dbReference type="EMBL" id="NJBO01000018">
    <property type="protein sequence ID" value="TKJ40506.1"/>
    <property type="molecule type" value="Genomic_DNA"/>
</dbReference>
<comment type="caution">
    <text evidence="5">The sequence shown here is derived from an EMBL/GenBank/DDBJ whole genome shotgun (WGS) entry which is preliminary data.</text>
</comment>
<dbReference type="Pfam" id="PF07697">
    <property type="entry name" value="7TMR-HDED"/>
    <property type="match status" value="1"/>
</dbReference>
<evidence type="ECO:0000256" key="3">
    <source>
        <dbReference type="SAM" id="SignalP"/>
    </source>
</evidence>
<reference evidence="5 6" key="1">
    <citation type="submission" date="2017-06" db="EMBL/GenBank/DDBJ databases">
        <title>Novel microbial phyla capable of carbon fixation and sulfur reduction in deep-sea sediments.</title>
        <authorList>
            <person name="Huang J."/>
            <person name="Baker B."/>
            <person name="Wang Y."/>
        </authorList>
    </citation>
    <scope>NUCLEOTIDE SEQUENCE [LARGE SCALE GENOMIC DNA]</scope>
    <source>
        <strain evidence="5">B3_TA06</strain>
    </source>
</reference>
<feature type="transmembrane region" description="Helical" evidence="2">
    <location>
        <begin position="416"/>
        <end position="439"/>
    </location>
</feature>
<dbReference type="InterPro" id="IPR011624">
    <property type="entry name" value="Metal-dep_PHydrolase_7TM_extra"/>
</dbReference>
<dbReference type="InterPro" id="IPR006674">
    <property type="entry name" value="HD_domain"/>
</dbReference>
<dbReference type="SMART" id="SM00471">
    <property type="entry name" value="HDc"/>
    <property type="match status" value="1"/>
</dbReference>